<accession>A0AAW1L5L4</accession>
<dbReference type="EMBL" id="JASPKY010000166">
    <property type="protein sequence ID" value="KAK9728821.1"/>
    <property type="molecule type" value="Genomic_DNA"/>
</dbReference>
<dbReference type="SUPFAM" id="SSF56219">
    <property type="entry name" value="DNase I-like"/>
    <property type="match status" value="1"/>
</dbReference>
<dbReference type="AlphaFoldDB" id="A0AAW1L5L4"/>
<sequence length="297" mass="33961">MSNFTISHINCRSLTSEFNLFCESFERSNHDIIAVSETWLNENVLNDAISIPQYNFLRRDRPTRGPICDILLCMGDFNINLLNFGNSETDSLIELVEIYGLHQLVSEPTRVTATSASLLDLILTNDKEVVVKLSWTYAWGWFMTFRAFTRFKRTRNPTHFSYYKTLRNMTTSAIRQEKRAYLDHRARSGNIKTFWSDLKALNVFSGSCRDMSLPDHLSNADGINHFFTSSSATSSPHPHLLNYYANPDSNSLAASNDKFVFQSVTDNDVYRIIKKMSSKSIGCDGIGIEHRLITNYC</sequence>
<evidence type="ECO:0008006" key="3">
    <source>
        <dbReference type="Google" id="ProtNLM"/>
    </source>
</evidence>
<dbReference type="Gene3D" id="3.60.10.10">
    <property type="entry name" value="Endonuclease/exonuclease/phosphatase"/>
    <property type="match status" value="1"/>
</dbReference>
<proteinExistence type="predicted"/>
<keyword evidence="2" id="KW-1185">Reference proteome</keyword>
<protein>
    <recommendedName>
        <fullName evidence="3">Endonuclease/exonuclease/phosphatase domain-containing protein</fullName>
    </recommendedName>
</protein>
<evidence type="ECO:0000313" key="1">
    <source>
        <dbReference type="EMBL" id="KAK9728821.1"/>
    </source>
</evidence>
<comment type="caution">
    <text evidence="1">The sequence shown here is derived from an EMBL/GenBank/DDBJ whole genome shotgun (WGS) entry which is preliminary data.</text>
</comment>
<dbReference type="Proteomes" id="UP001458880">
    <property type="component" value="Unassembled WGS sequence"/>
</dbReference>
<reference evidence="1 2" key="1">
    <citation type="journal article" date="2024" name="BMC Genomics">
        <title>De novo assembly and annotation of Popillia japonica's genome with initial clues to its potential as an invasive pest.</title>
        <authorList>
            <person name="Cucini C."/>
            <person name="Boschi S."/>
            <person name="Funari R."/>
            <person name="Cardaioli E."/>
            <person name="Iannotti N."/>
            <person name="Marturano G."/>
            <person name="Paoli F."/>
            <person name="Bruttini M."/>
            <person name="Carapelli A."/>
            <person name="Frati F."/>
            <person name="Nardi F."/>
        </authorList>
    </citation>
    <scope>NUCLEOTIDE SEQUENCE [LARGE SCALE GENOMIC DNA]</scope>
    <source>
        <strain evidence="1">DMR45628</strain>
    </source>
</reference>
<gene>
    <name evidence="1" type="ORF">QE152_g16982</name>
</gene>
<dbReference type="InterPro" id="IPR036691">
    <property type="entry name" value="Endo/exonu/phosph_ase_sf"/>
</dbReference>
<organism evidence="1 2">
    <name type="scientific">Popillia japonica</name>
    <name type="common">Japanese beetle</name>
    <dbReference type="NCBI Taxonomy" id="7064"/>
    <lineage>
        <taxon>Eukaryota</taxon>
        <taxon>Metazoa</taxon>
        <taxon>Ecdysozoa</taxon>
        <taxon>Arthropoda</taxon>
        <taxon>Hexapoda</taxon>
        <taxon>Insecta</taxon>
        <taxon>Pterygota</taxon>
        <taxon>Neoptera</taxon>
        <taxon>Endopterygota</taxon>
        <taxon>Coleoptera</taxon>
        <taxon>Polyphaga</taxon>
        <taxon>Scarabaeiformia</taxon>
        <taxon>Scarabaeidae</taxon>
        <taxon>Rutelinae</taxon>
        <taxon>Popillia</taxon>
    </lineage>
</organism>
<name>A0AAW1L5L4_POPJA</name>
<evidence type="ECO:0000313" key="2">
    <source>
        <dbReference type="Proteomes" id="UP001458880"/>
    </source>
</evidence>